<dbReference type="AlphaFoldDB" id="A0A1Q8E5T2"/>
<feature type="transmembrane region" description="Helical" evidence="1">
    <location>
        <begin position="69"/>
        <end position="87"/>
    </location>
</feature>
<keyword evidence="1" id="KW-0812">Transmembrane</keyword>
<comment type="caution">
    <text evidence="2">The sequence shown here is derived from an EMBL/GenBank/DDBJ whole genome shotgun (WGS) entry which is preliminary data.</text>
</comment>
<reference evidence="3" key="1">
    <citation type="submission" date="2016-12" db="EMBL/GenBank/DDBJ databases">
        <authorList>
            <person name="Gulvik C.A."/>
        </authorList>
    </citation>
    <scope>NUCLEOTIDE SEQUENCE [LARGE SCALE GENOMIC DNA]</scope>
    <source>
        <strain evidence="3">NED12-00049-6B</strain>
    </source>
</reference>
<sequence length="184" mass="20208">MQVTKEIEKLFAVSVATPWIKGKMDVDAHNVMIDIPNTVLFGLVPAGRRKHTTPLGNVSNVYTSSSYKLGRMLGGLVLCLLGFSMFGESFLGGLIILAIGGLVIASGIITVFRYENNGRSVTIPLPFFEAHHAQDFADKVIAQINKYNDDRNVFINNQLSAQLINNQNVQSTQQIIEALKNKDS</sequence>
<dbReference type="RefSeq" id="WP_075105397.1">
    <property type="nucleotide sequence ID" value="NZ_MSJM01000008.1"/>
</dbReference>
<organism evidence="2 3">
    <name type="scientific">Streptococcus cuniculi</name>
    <dbReference type="NCBI Taxonomy" id="1432788"/>
    <lineage>
        <taxon>Bacteria</taxon>
        <taxon>Bacillati</taxon>
        <taxon>Bacillota</taxon>
        <taxon>Bacilli</taxon>
        <taxon>Lactobacillales</taxon>
        <taxon>Streptococcaceae</taxon>
        <taxon>Streptococcus</taxon>
    </lineage>
</organism>
<gene>
    <name evidence="2" type="ORF">BU202_08720</name>
</gene>
<name>A0A1Q8E5T2_9STRE</name>
<keyword evidence="3" id="KW-1185">Reference proteome</keyword>
<dbReference type="EMBL" id="MSJM01000008">
    <property type="protein sequence ID" value="OLF47155.1"/>
    <property type="molecule type" value="Genomic_DNA"/>
</dbReference>
<dbReference type="Proteomes" id="UP000186890">
    <property type="component" value="Unassembled WGS sequence"/>
</dbReference>
<protein>
    <submittedName>
        <fullName evidence="2">Uncharacterized protein</fullName>
    </submittedName>
</protein>
<proteinExistence type="predicted"/>
<evidence type="ECO:0000313" key="2">
    <source>
        <dbReference type="EMBL" id="OLF47155.1"/>
    </source>
</evidence>
<feature type="transmembrane region" description="Helical" evidence="1">
    <location>
        <begin position="93"/>
        <end position="112"/>
    </location>
</feature>
<evidence type="ECO:0000313" key="3">
    <source>
        <dbReference type="Proteomes" id="UP000186890"/>
    </source>
</evidence>
<keyword evidence="1" id="KW-1133">Transmembrane helix</keyword>
<dbReference type="OrthoDB" id="2249789at2"/>
<keyword evidence="1" id="KW-0472">Membrane</keyword>
<evidence type="ECO:0000256" key="1">
    <source>
        <dbReference type="SAM" id="Phobius"/>
    </source>
</evidence>
<accession>A0A1Q8E5T2</accession>